<dbReference type="SUPFAM" id="SSF53756">
    <property type="entry name" value="UDP-Glycosyltransferase/glycogen phosphorylase"/>
    <property type="match status" value="1"/>
</dbReference>
<accession>A0ABV9NV42</accession>
<dbReference type="PANTHER" id="PTHR45947:SF3">
    <property type="entry name" value="SULFOQUINOVOSYL TRANSFERASE SQD2"/>
    <property type="match status" value="1"/>
</dbReference>
<protein>
    <submittedName>
        <fullName evidence="2">Glycosyltransferase</fullName>
        <ecNumber evidence="2">2.4.-.-</ecNumber>
    </submittedName>
</protein>
<sequence length="405" mass="46285">MKHRLLVVIETLECAGAEKSLISFLSNLDFDYYSVDLQLFRHGGALQQYVPKQVNILSEFDYIKACKKSFSWRPDYAASRMIYSLLIRKRGGSNKRNARYHWLTSKNRFPVSENVYDTAVAYSHGLPTFYVAEKVVANKKIAWVNAIFNVDESEQLFLQPIYKKFDQVVGVSEEVKKSFLQNQLFQCINVNVFQDIVDVEMVRKLAQASAAFQRHEDLQLITLGRLAKHKGFDRLLQTAAILKDRGVRFHWLVLGDGPLRNELVHQLTQLKLHNLVEFAGVKVNPYPYLIQSDIYVQTSDVEGYGLAIAEARTLGVPLVTTPFSAVGQQIIHQKNGIVSTFEPEQLAEDILFLYKNQSLYKKISAYQRAELIGKSKRYSDTKKILLAPTETEESSHEKKNPLCVN</sequence>
<dbReference type="Gene3D" id="3.40.50.2000">
    <property type="entry name" value="Glycogen Phosphorylase B"/>
    <property type="match status" value="2"/>
</dbReference>
<feature type="domain" description="Glycosyl transferase family 1" evidence="1">
    <location>
        <begin position="215"/>
        <end position="368"/>
    </location>
</feature>
<dbReference type="InterPro" id="IPR001296">
    <property type="entry name" value="Glyco_trans_1"/>
</dbReference>
<dbReference type="CDD" id="cd03811">
    <property type="entry name" value="GT4_GT28_WabH-like"/>
    <property type="match status" value="1"/>
</dbReference>
<organism evidence="2 3">
    <name type="scientific">Bacillus daqingensis</name>
    <dbReference type="NCBI Taxonomy" id="872396"/>
    <lineage>
        <taxon>Bacteria</taxon>
        <taxon>Bacillati</taxon>
        <taxon>Bacillota</taxon>
        <taxon>Bacilli</taxon>
        <taxon>Bacillales</taxon>
        <taxon>Bacillaceae</taxon>
        <taxon>Bacillus</taxon>
    </lineage>
</organism>
<dbReference type="Pfam" id="PF00534">
    <property type="entry name" value="Glycos_transf_1"/>
    <property type="match status" value="1"/>
</dbReference>
<comment type="caution">
    <text evidence="2">The sequence shown here is derived from an EMBL/GenBank/DDBJ whole genome shotgun (WGS) entry which is preliminary data.</text>
</comment>
<reference evidence="3" key="1">
    <citation type="journal article" date="2019" name="Int. J. Syst. Evol. Microbiol.">
        <title>The Global Catalogue of Microorganisms (GCM) 10K type strain sequencing project: providing services to taxonomists for standard genome sequencing and annotation.</title>
        <authorList>
            <consortium name="The Broad Institute Genomics Platform"/>
            <consortium name="The Broad Institute Genome Sequencing Center for Infectious Disease"/>
            <person name="Wu L."/>
            <person name="Ma J."/>
        </authorList>
    </citation>
    <scope>NUCLEOTIDE SEQUENCE [LARGE SCALE GENOMIC DNA]</scope>
    <source>
        <strain evidence="3">JCM 12165</strain>
    </source>
</reference>
<keyword evidence="2" id="KW-0808">Transferase</keyword>
<keyword evidence="3" id="KW-1185">Reference proteome</keyword>
<dbReference type="EMBL" id="JBHSGK010000003">
    <property type="protein sequence ID" value="MFC4735419.1"/>
    <property type="molecule type" value="Genomic_DNA"/>
</dbReference>
<dbReference type="RefSeq" id="WP_377908042.1">
    <property type="nucleotide sequence ID" value="NZ_JBHSGK010000003.1"/>
</dbReference>
<proteinExistence type="predicted"/>
<dbReference type="PANTHER" id="PTHR45947">
    <property type="entry name" value="SULFOQUINOVOSYL TRANSFERASE SQD2"/>
    <property type="match status" value="1"/>
</dbReference>
<keyword evidence="2" id="KW-0328">Glycosyltransferase</keyword>
<dbReference type="EC" id="2.4.-.-" evidence="2"/>
<dbReference type="GO" id="GO:0016757">
    <property type="term" value="F:glycosyltransferase activity"/>
    <property type="evidence" value="ECO:0007669"/>
    <property type="project" value="UniProtKB-KW"/>
</dbReference>
<evidence type="ECO:0000313" key="3">
    <source>
        <dbReference type="Proteomes" id="UP001595896"/>
    </source>
</evidence>
<evidence type="ECO:0000259" key="1">
    <source>
        <dbReference type="Pfam" id="PF00534"/>
    </source>
</evidence>
<dbReference type="Proteomes" id="UP001595896">
    <property type="component" value="Unassembled WGS sequence"/>
</dbReference>
<dbReference type="InterPro" id="IPR050194">
    <property type="entry name" value="Glycosyltransferase_grp1"/>
</dbReference>
<evidence type="ECO:0000313" key="2">
    <source>
        <dbReference type="EMBL" id="MFC4735419.1"/>
    </source>
</evidence>
<gene>
    <name evidence="2" type="ORF">ACFO4L_02365</name>
</gene>
<name>A0ABV9NV42_9BACI</name>